<dbReference type="Proteomes" id="UP000324748">
    <property type="component" value="Unassembled WGS sequence"/>
</dbReference>
<keyword evidence="1" id="KW-0732">Signal</keyword>
<feature type="chain" id="PRO_5022955163" evidence="1">
    <location>
        <begin position="26"/>
        <end position="164"/>
    </location>
</feature>
<protein>
    <submittedName>
        <fullName evidence="2">Uncharacterized protein</fullName>
    </submittedName>
</protein>
<evidence type="ECO:0000313" key="2">
    <source>
        <dbReference type="EMBL" id="KAA1069087.1"/>
    </source>
</evidence>
<sequence>MMKHYALMLALSFACLIGHSIGASAESIVVPEESWKSGAQLNQADHPAGYNLWKNTPKLEITDGSNGVKTFEHSNHPSKATFKWNTLRLPVLDNLSDHPIQFLLRHVHTQSFLYWPVVAQGHKQLLEIPKRFILSGPFELHIAESPADVLKSLEELKSASSSSS</sequence>
<reference evidence="2 3" key="1">
    <citation type="submission" date="2019-05" db="EMBL/GenBank/DDBJ databases">
        <title>Emergence of the Ug99 lineage of the wheat stem rust pathogen through somatic hybridization.</title>
        <authorList>
            <person name="Li F."/>
            <person name="Upadhyaya N.M."/>
            <person name="Sperschneider J."/>
            <person name="Matny O."/>
            <person name="Nguyen-Phuc H."/>
            <person name="Mago R."/>
            <person name="Raley C."/>
            <person name="Miller M.E."/>
            <person name="Silverstein K.A.T."/>
            <person name="Henningsen E."/>
            <person name="Hirsch C.D."/>
            <person name="Visser B."/>
            <person name="Pretorius Z.A."/>
            <person name="Steffenson B.J."/>
            <person name="Schwessinger B."/>
            <person name="Dodds P.N."/>
            <person name="Figueroa M."/>
        </authorList>
    </citation>
    <scope>NUCLEOTIDE SEQUENCE [LARGE SCALE GENOMIC DNA]</scope>
    <source>
        <strain evidence="2">21-0</strain>
    </source>
</reference>
<evidence type="ECO:0000256" key="1">
    <source>
        <dbReference type="SAM" id="SignalP"/>
    </source>
</evidence>
<dbReference type="AlphaFoldDB" id="A0A5B0LVY3"/>
<feature type="signal peptide" evidence="1">
    <location>
        <begin position="1"/>
        <end position="25"/>
    </location>
</feature>
<evidence type="ECO:0000313" key="3">
    <source>
        <dbReference type="Proteomes" id="UP000324748"/>
    </source>
</evidence>
<dbReference type="PROSITE" id="PS51257">
    <property type="entry name" value="PROKAR_LIPOPROTEIN"/>
    <property type="match status" value="1"/>
</dbReference>
<name>A0A5B0LVY3_PUCGR</name>
<organism evidence="2 3">
    <name type="scientific">Puccinia graminis f. sp. tritici</name>
    <dbReference type="NCBI Taxonomy" id="56615"/>
    <lineage>
        <taxon>Eukaryota</taxon>
        <taxon>Fungi</taxon>
        <taxon>Dikarya</taxon>
        <taxon>Basidiomycota</taxon>
        <taxon>Pucciniomycotina</taxon>
        <taxon>Pucciniomycetes</taxon>
        <taxon>Pucciniales</taxon>
        <taxon>Pucciniaceae</taxon>
        <taxon>Puccinia</taxon>
    </lineage>
</organism>
<keyword evidence="3" id="KW-1185">Reference proteome</keyword>
<accession>A0A5B0LVY3</accession>
<gene>
    <name evidence="2" type="ORF">PGT21_011196</name>
</gene>
<proteinExistence type="predicted"/>
<comment type="caution">
    <text evidence="2">The sequence shown here is derived from an EMBL/GenBank/DDBJ whole genome shotgun (WGS) entry which is preliminary data.</text>
</comment>
<dbReference type="EMBL" id="VSWC01000183">
    <property type="protein sequence ID" value="KAA1069087.1"/>
    <property type="molecule type" value="Genomic_DNA"/>
</dbReference>